<dbReference type="OrthoDB" id="9810101at2"/>
<dbReference type="Proteomes" id="UP000078582">
    <property type="component" value="Chromosome"/>
</dbReference>
<keyword evidence="2" id="KW-1185">Reference proteome</keyword>
<dbReference type="SFLD" id="SFLDS00003">
    <property type="entry name" value="Haloacid_Dehalogenase"/>
    <property type="match status" value="1"/>
</dbReference>
<sequence>MAYRALVFFDLDATLMNAQSRIDLDVQVAVRSLRAQNVLPIISTGRSPSEVLNIFLQTGINSFVSLNGAYVVYNGQPIYQGNIDQTLVGKITTIAEEHGDAVAYYNDKGYRVSRMTDTVKKQYQYVNAPEPEVDPDFYKSNPVYMLLIITKDNDKRYIYPYGEQLTFYRNSPYSMDTILKGESKQFGINTLIKKMGLEDVPTYAFGDGTNDIPMLNTVDHPIAMGNGITAVKDRAEYITAKNTEGGIIQGLRHFNLLR</sequence>
<dbReference type="Gene3D" id="3.30.1240.10">
    <property type="match status" value="1"/>
</dbReference>
<organism evidence="1 2">
    <name type="scientific">Loigolactobacillus backii</name>
    <dbReference type="NCBI Taxonomy" id="375175"/>
    <lineage>
        <taxon>Bacteria</taxon>
        <taxon>Bacillati</taxon>
        <taxon>Bacillota</taxon>
        <taxon>Bacilli</taxon>
        <taxon>Lactobacillales</taxon>
        <taxon>Lactobacillaceae</taxon>
        <taxon>Loigolactobacillus</taxon>
    </lineage>
</organism>
<dbReference type="PROSITE" id="PS01229">
    <property type="entry name" value="COF_2"/>
    <property type="match status" value="1"/>
</dbReference>
<dbReference type="InterPro" id="IPR023214">
    <property type="entry name" value="HAD_sf"/>
</dbReference>
<dbReference type="GO" id="GO:0000287">
    <property type="term" value="F:magnesium ion binding"/>
    <property type="evidence" value="ECO:0007669"/>
    <property type="project" value="TreeGrafter"/>
</dbReference>
<dbReference type="GO" id="GO:0005829">
    <property type="term" value="C:cytosol"/>
    <property type="evidence" value="ECO:0007669"/>
    <property type="project" value="TreeGrafter"/>
</dbReference>
<dbReference type="RefSeq" id="WP_068280301.1">
    <property type="nucleotide sequence ID" value="NZ_CP014873.1"/>
</dbReference>
<evidence type="ECO:0000313" key="1">
    <source>
        <dbReference type="EMBL" id="ANK63244.1"/>
    </source>
</evidence>
<dbReference type="AlphaFoldDB" id="A0A192H350"/>
<dbReference type="InterPro" id="IPR036412">
    <property type="entry name" value="HAD-like_sf"/>
</dbReference>
<protein>
    <submittedName>
        <fullName evidence="1">Haloacid dehalogenase</fullName>
    </submittedName>
</protein>
<dbReference type="PANTHER" id="PTHR10000:SF25">
    <property type="entry name" value="PHOSPHATASE YKRA-RELATED"/>
    <property type="match status" value="1"/>
</dbReference>
<reference evidence="1 2" key="1">
    <citation type="submission" date="2016-03" db="EMBL/GenBank/DDBJ databases">
        <title>Pediococcus and Lactobacillus from brewery environment - whole genome sequencing and assembly.</title>
        <authorList>
            <person name="Behr J."/>
            <person name="Geissler A.J."/>
            <person name="Vogel R.F."/>
        </authorList>
    </citation>
    <scope>NUCLEOTIDE SEQUENCE [LARGE SCALE GENOMIC DNA]</scope>
    <source>
        <strain evidence="1 2">TMW 1.1989</strain>
    </source>
</reference>
<dbReference type="SUPFAM" id="SSF56784">
    <property type="entry name" value="HAD-like"/>
    <property type="match status" value="1"/>
</dbReference>
<dbReference type="NCBIfam" id="TIGR01484">
    <property type="entry name" value="HAD-SF-IIB"/>
    <property type="match status" value="1"/>
</dbReference>
<dbReference type="Gene3D" id="3.40.50.1000">
    <property type="entry name" value="HAD superfamily/HAD-like"/>
    <property type="match status" value="1"/>
</dbReference>
<dbReference type="InterPro" id="IPR006379">
    <property type="entry name" value="HAD-SF_hydro_IIB"/>
</dbReference>
<dbReference type="SFLD" id="SFLDG01140">
    <property type="entry name" value="C2.B:_Phosphomannomutase_and_P"/>
    <property type="match status" value="1"/>
</dbReference>
<dbReference type="GO" id="GO:0016791">
    <property type="term" value="F:phosphatase activity"/>
    <property type="evidence" value="ECO:0007669"/>
    <property type="project" value="UniProtKB-ARBA"/>
</dbReference>
<dbReference type="EMBL" id="CP014873">
    <property type="protein sequence ID" value="ANK63244.1"/>
    <property type="molecule type" value="Genomic_DNA"/>
</dbReference>
<dbReference type="STRING" id="375175.AYR53_10985"/>
<evidence type="ECO:0000313" key="2">
    <source>
        <dbReference type="Proteomes" id="UP000078582"/>
    </source>
</evidence>
<name>A0A192H350_9LACO</name>
<dbReference type="Pfam" id="PF08282">
    <property type="entry name" value="Hydrolase_3"/>
    <property type="match status" value="1"/>
</dbReference>
<dbReference type="GeneID" id="42982785"/>
<dbReference type="InterPro" id="IPR000150">
    <property type="entry name" value="Cof"/>
</dbReference>
<gene>
    <name evidence="1" type="ORF">AYR53_10985</name>
</gene>
<proteinExistence type="predicted"/>
<dbReference type="NCBIfam" id="TIGR00099">
    <property type="entry name" value="Cof-subfamily"/>
    <property type="match status" value="1"/>
</dbReference>
<dbReference type="PANTHER" id="PTHR10000">
    <property type="entry name" value="PHOSPHOSERINE PHOSPHATASE"/>
    <property type="match status" value="1"/>
</dbReference>
<accession>A0A192H350</accession>